<dbReference type="SMART" id="SM00336">
    <property type="entry name" value="BBOX"/>
    <property type="match status" value="2"/>
</dbReference>
<keyword evidence="3" id="KW-0862">Zinc</keyword>
<dbReference type="CDD" id="cd00063">
    <property type="entry name" value="FN3"/>
    <property type="match status" value="1"/>
</dbReference>
<accession>A0AA35P7Z3</accession>
<dbReference type="Gene3D" id="2.60.40.10">
    <property type="entry name" value="Immunoglobulins"/>
    <property type="match status" value="1"/>
</dbReference>
<dbReference type="PROSITE" id="PS00518">
    <property type="entry name" value="ZF_RING_1"/>
    <property type="match status" value="1"/>
</dbReference>
<dbReference type="Pfam" id="PF00041">
    <property type="entry name" value="fn3"/>
    <property type="match status" value="1"/>
</dbReference>
<dbReference type="GO" id="GO:0005654">
    <property type="term" value="C:nucleoplasm"/>
    <property type="evidence" value="ECO:0007669"/>
    <property type="project" value="TreeGrafter"/>
</dbReference>
<dbReference type="PANTHER" id="PTHR25462">
    <property type="entry name" value="BONUS, ISOFORM C-RELATED"/>
    <property type="match status" value="1"/>
</dbReference>
<dbReference type="PROSITE" id="PS50853">
    <property type="entry name" value="FN3"/>
    <property type="match status" value="1"/>
</dbReference>
<dbReference type="SUPFAM" id="SSF57845">
    <property type="entry name" value="B-box zinc-binding domain"/>
    <property type="match status" value="1"/>
</dbReference>
<evidence type="ECO:0000256" key="5">
    <source>
        <dbReference type="PROSITE-ProRule" id="PRU00024"/>
    </source>
</evidence>
<proteinExistence type="predicted"/>
<dbReference type="GO" id="GO:0060340">
    <property type="term" value="P:positive regulation of type I interferon-mediated signaling pathway"/>
    <property type="evidence" value="ECO:0007669"/>
    <property type="project" value="TreeGrafter"/>
</dbReference>
<dbReference type="CDD" id="cd19782">
    <property type="entry name" value="Bbox2_TRIM42_C-III"/>
    <property type="match status" value="1"/>
</dbReference>
<dbReference type="InterPro" id="IPR047153">
    <property type="entry name" value="TRIM45/56/19-like"/>
</dbReference>
<feature type="domain" description="B box-type" evidence="8">
    <location>
        <begin position="294"/>
        <end position="335"/>
    </location>
</feature>
<gene>
    <name evidence="11" type="ORF">PODLI_1B030066</name>
</gene>
<dbReference type="GO" id="GO:0061630">
    <property type="term" value="F:ubiquitin protein ligase activity"/>
    <property type="evidence" value="ECO:0007669"/>
    <property type="project" value="TreeGrafter"/>
</dbReference>
<feature type="domain" description="COS" evidence="10">
    <location>
        <begin position="443"/>
        <end position="501"/>
    </location>
</feature>
<dbReference type="GO" id="GO:0045087">
    <property type="term" value="P:innate immune response"/>
    <property type="evidence" value="ECO:0007669"/>
    <property type="project" value="TreeGrafter"/>
</dbReference>
<evidence type="ECO:0000259" key="8">
    <source>
        <dbReference type="PROSITE" id="PS50119"/>
    </source>
</evidence>
<protein>
    <submittedName>
        <fullName evidence="11">Motif-containing 42</fullName>
    </submittedName>
</protein>
<dbReference type="SUPFAM" id="SSF49265">
    <property type="entry name" value="Fibronectin type III"/>
    <property type="match status" value="1"/>
</dbReference>
<dbReference type="InterPro" id="IPR000315">
    <property type="entry name" value="Znf_B-box"/>
</dbReference>
<evidence type="ECO:0000256" key="3">
    <source>
        <dbReference type="ARBA" id="ARBA00022833"/>
    </source>
</evidence>
<dbReference type="Gene3D" id="3.30.40.10">
    <property type="entry name" value="Zinc/RING finger domain, C3HC4 (zinc finger)"/>
    <property type="match status" value="1"/>
</dbReference>
<dbReference type="Gene3D" id="3.30.160.60">
    <property type="entry name" value="Classic Zinc Finger"/>
    <property type="match status" value="1"/>
</dbReference>
<dbReference type="PROSITE" id="PS51262">
    <property type="entry name" value="COS"/>
    <property type="match status" value="1"/>
</dbReference>
<dbReference type="AlphaFoldDB" id="A0AA35P7Z3"/>
<dbReference type="PANTHER" id="PTHR25462:SF299">
    <property type="entry name" value="E3 UBIQUITIN-PROTEIN LIGASE TRIM56"/>
    <property type="match status" value="1"/>
</dbReference>
<evidence type="ECO:0000313" key="12">
    <source>
        <dbReference type="Proteomes" id="UP001178461"/>
    </source>
</evidence>
<dbReference type="PROSITE" id="PS50119">
    <property type="entry name" value="ZF_BBOX"/>
    <property type="match status" value="1"/>
</dbReference>
<feature type="domain" description="Fibronectin type-III" evidence="9">
    <location>
        <begin position="611"/>
        <end position="711"/>
    </location>
</feature>
<keyword evidence="12" id="KW-1185">Reference proteome</keyword>
<dbReference type="InterPro" id="IPR001841">
    <property type="entry name" value="Znf_RING"/>
</dbReference>
<evidence type="ECO:0000256" key="4">
    <source>
        <dbReference type="ARBA" id="ARBA00023054"/>
    </source>
</evidence>
<evidence type="ECO:0000313" key="11">
    <source>
        <dbReference type="EMBL" id="CAI5775538.1"/>
    </source>
</evidence>
<dbReference type="GO" id="GO:0008270">
    <property type="term" value="F:zinc ion binding"/>
    <property type="evidence" value="ECO:0007669"/>
    <property type="project" value="UniProtKB-KW"/>
</dbReference>
<feature type="coiled-coil region" evidence="6">
    <location>
        <begin position="393"/>
        <end position="420"/>
    </location>
</feature>
<evidence type="ECO:0000259" key="7">
    <source>
        <dbReference type="PROSITE" id="PS50089"/>
    </source>
</evidence>
<evidence type="ECO:0000259" key="10">
    <source>
        <dbReference type="PROSITE" id="PS51262"/>
    </source>
</evidence>
<dbReference type="Gene3D" id="4.10.830.40">
    <property type="match status" value="1"/>
</dbReference>
<keyword evidence="4 6" id="KW-0175">Coiled coil</keyword>
<dbReference type="PROSITE" id="PS50089">
    <property type="entry name" value="ZF_RING_2"/>
    <property type="match status" value="1"/>
</dbReference>
<keyword evidence="2 5" id="KW-0863">Zinc-finger</keyword>
<sequence length="733" mass="85036">MPRATCHCCLTCPCCPGCPCCYELVRFRRYLFSRSIFACCLCWRFLCSDERNCDCFYCPHSEDETCQCCHCTCSQNPNCRCCCCSCANNPHCKYLCCTDENDDCQCYESTCCNYLNYIPYKHRYRLRRRKLISNSSVISLDKESSGHAFLDQLICPLCQELFLRPFMLPCNHCICDKCIMKSQLQAEITENFFIITCPICNKAHCLPFAKKIQLRMNYLRARLARKYMRRYGFLRWRFDRSRLPIYCQLCDERRKATKRCVTCQLNYCNLCLRNFHQDISYQNHVYAKISDEVWEERNCLIHGDSMISKYCLDDHELLCEYCADAHHTDHDTVPLPLACSKLSAALFGSIAKFKKVRFIIDNDLMEVLVLKNNFKSYKETKRREIRNGFMRLQSILQQREKELMEAVENLEIQKQKALYEFAEYTSKRIDQMDSLMQYSKEALKEQSQLAFLQSAYGLVVEIEDAIANIYQPSPLLREDPIKHLKVNFEELAQKLQTIFPALSKKVYDKTGKSPYPCSSDIMIPRDVSSAHVPNPLGMDRSQSLASFTSLDQDIMNDMYLRPKSLPPNLKDNGMYAIWDAASDTSRSDRRFQNQGIYYNPELHGEAQSTTVPGIVIVYQTLVFPTLAKIYWTCPTEEVDSFEVAYYEVVDEEAAENLIQPQLVGVLTGIAQQNLEIHNLTPNTEYLFKVRAVNEHGPGPWSEICKVVTPEIRAKVKGKWGLLRNVQSAFHKQS</sequence>
<evidence type="ECO:0000256" key="6">
    <source>
        <dbReference type="SAM" id="Coils"/>
    </source>
</evidence>
<dbReference type="InterPro" id="IPR013783">
    <property type="entry name" value="Ig-like_fold"/>
</dbReference>
<dbReference type="SUPFAM" id="SSF57850">
    <property type="entry name" value="RING/U-box"/>
    <property type="match status" value="1"/>
</dbReference>
<name>A0AA35P7Z3_9SAUR</name>
<evidence type="ECO:0000256" key="2">
    <source>
        <dbReference type="ARBA" id="ARBA00022771"/>
    </source>
</evidence>
<keyword evidence="1" id="KW-0479">Metal-binding</keyword>
<dbReference type="InterPro" id="IPR036116">
    <property type="entry name" value="FN3_sf"/>
</dbReference>
<organism evidence="11 12">
    <name type="scientific">Podarcis lilfordi</name>
    <name type="common">Lilford's wall lizard</name>
    <dbReference type="NCBI Taxonomy" id="74358"/>
    <lineage>
        <taxon>Eukaryota</taxon>
        <taxon>Metazoa</taxon>
        <taxon>Chordata</taxon>
        <taxon>Craniata</taxon>
        <taxon>Vertebrata</taxon>
        <taxon>Euteleostomi</taxon>
        <taxon>Lepidosauria</taxon>
        <taxon>Squamata</taxon>
        <taxon>Bifurcata</taxon>
        <taxon>Unidentata</taxon>
        <taxon>Episquamata</taxon>
        <taxon>Laterata</taxon>
        <taxon>Lacertibaenia</taxon>
        <taxon>Lacertidae</taxon>
        <taxon>Podarcis</taxon>
    </lineage>
</organism>
<dbReference type="SMART" id="SM00184">
    <property type="entry name" value="RING"/>
    <property type="match status" value="2"/>
</dbReference>
<evidence type="ECO:0000259" key="9">
    <source>
        <dbReference type="PROSITE" id="PS50853"/>
    </source>
</evidence>
<dbReference type="InterPro" id="IPR017903">
    <property type="entry name" value="COS_domain"/>
</dbReference>
<dbReference type="SMART" id="SM00060">
    <property type="entry name" value="FN3"/>
    <property type="match status" value="1"/>
</dbReference>
<feature type="domain" description="RING-type" evidence="7">
    <location>
        <begin position="155"/>
        <end position="201"/>
    </location>
</feature>
<reference evidence="11" key="1">
    <citation type="submission" date="2022-12" db="EMBL/GenBank/DDBJ databases">
        <authorList>
            <person name="Alioto T."/>
            <person name="Alioto T."/>
            <person name="Gomez Garrido J."/>
        </authorList>
    </citation>
    <scope>NUCLEOTIDE SEQUENCE</scope>
</reference>
<dbReference type="InterPro" id="IPR017907">
    <property type="entry name" value="Znf_RING_CS"/>
</dbReference>
<dbReference type="Proteomes" id="UP001178461">
    <property type="component" value="Chromosome 5"/>
</dbReference>
<dbReference type="InterPro" id="IPR003961">
    <property type="entry name" value="FN3_dom"/>
</dbReference>
<dbReference type="Pfam" id="PF00643">
    <property type="entry name" value="zf-B_box"/>
    <property type="match status" value="1"/>
</dbReference>
<evidence type="ECO:0000256" key="1">
    <source>
        <dbReference type="ARBA" id="ARBA00022723"/>
    </source>
</evidence>
<dbReference type="EMBL" id="OX395130">
    <property type="protein sequence ID" value="CAI5775538.1"/>
    <property type="molecule type" value="Genomic_DNA"/>
</dbReference>
<dbReference type="InterPro" id="IPR013083">
    <property type="entry name" value="Znf_RING/FYVE/PHD"/>
</dbReference>